<dbReference type="InterPro" id="IPR046357">
    <property type="entry name" value="PPIase_dom_sf"/>
</dbReference>
<dbReference type="OrthoDB" id="77911at2759"/>
<accession>A0A8T9BPN8</accession>
<dbReference type="InterPro" id="IPR001179">
    <property type="entry name" value="PPIase_FKBP_dom"/>
</dbReference>
<protein>
    <recommendedName>
        <fullName evidence="7">peptidylprolyl isomerase</fullName>
        <ecNumber evidence="7">5.2.1.8</ecNumber>
    </recommendedName>
</protein>
<keyword evidence="11" id="KW-1185">Reference proteome</keyword>
<keyword evidence="5 7" id="KW-0697">Rotamase</keyword>
<feature type="region of interest" description="Disordered" evidence="8">
    <location>
        <begin position="243"/>
        <end position="416"/>
    </location>
</feature>
<feature type="region of interest" description="Disordered" evidence="8">
    <location>
        <begin position="43"/>
        <end position="197"/>
    </location>
</feature>
<evidence type="ECO:0000256" key="8">
    <source>
        <dbReference type="SAM" id="MobiDB-lite"/>
    </source>
</evidence>
<comment type="function">
    <text evidence="2">PPIase that acts as a histone chaperone. Histone proline isomerase that increases the rate of cis-trans isomerization at prolines on the histone H3 N-terminal tail. Proline isomerization influences H3 methylation thereby regulating gene expression.</text>
</comment>
<comment type="similarity">
    <text evidence="3">Belongs to the FKBP-type PPIase family. FKBP3/4 subfamily.</text>
</comment>
<feature type="compositionally biased region" description="Acidic residues" evidence="8">
    <location>
        <begin position="254"/>
        <end position="286"/>
    </location>
</feature>
<dbReference type="Gene3D" id="3.10.50.40">
    <property type="match status" value="1"/>
</dbReference>
<feature type="compositionally biased region" description="Acidic residues" evidence="8">
    <location>
        <begin position="168"/>
        <end position="193"/>
    </location>
</feature>
<dbReference type="GO" id="GO:0000785">
    <property type="term" value="C:chromatin"/>
    <property type="evidence" value="ECO:0007669"/>
    <property type="project" value="TreeGrafter"/>
</dbReference>
<dbReference type="PIRSF" id="PIRSF001473">
    <property type="entry name" value="FK506-bp_FPR3"/>
    <property type="match status" value="1"/>
</dbReference>
<evidence type="ECO:0000313" key="11">
    <source>
        <dbReference type="Proteomes" id="UP000469559"/>
    </source>
</evidence>
<feature type="domain" description="PPIase FKBP-type" evidence="9">
    <location>
        <begin position="435"/>
        <end position="521"/>
    </location>
</feature>
<evidence type="ECO:0000259" key="9">
    <source>
        <dbReference type="PROSITE" id="PS50059"/>
    </source>
</evidence>
<dbReference type="FunFam" id="3.10.50.40:FF:000006">
    <property type="entry name" value="Peptidyl-prolyl cis-trans isomerase"/>
    <property type="match status" value="1"/>
</dbReference>
<keyword evidence="6 7" id="KW-0413">Isomerase</keyword>
<dbReference type="GO" id="GO:0005730">
    <property type="term" value="C:nucleolus"/>
    <property type="evidence" value="ECO:0007669"/>
    <property type="project" value="TreeGrafter"/>
</dbReference>
<comment type="subunit">
    <text evidence="4">Binds to histones H3 and H4.</text>
</comment>
<feature type="compositionally biased region" description="Basic and acidic residues" evidence="8">
    <location>
        <begin position="243"/>
        <end position="253"/>
    </location>
</feature>
<feature type="compositionally biased region" description="Acidic residues" evidence="8">
    <location>
        <begin position="96"/>
        <end position="108"/>
    </location>
</feature>
<evidence type="ECO:0000256" key="6">
    <source>
        <dbReference type="ARBA" id="ARBA00023235"/>
    </source>
</evidence>
<dbReference type="Gene3D" id="2.60.120.340">
    <property type="entry name" value="Nucleoplasmin core domain"/>
    <property type="match status" value="1"/>
</dbReference>
<sequence length="522" mass="56634">MFLILTRETVALYGLEVPCGGMPVPALPDLPATFRITMAAIDPSEPAEIEETPNGTTRPRATLKIIRQTGPFEEEDSEDEDDEDDETLQALLAQSDSEEESDEDEEETNGGPSDPTKSKKARKQAALQQLLESIKAGGDSDEEMEDATTNGANGTKADKKGKAKATSNEEDDDEEEEEGSDSSDDEEGSEINVDEFVLCTLDPEKNYQQPLDITIGENERVFFSVTGTHTIYLTGNYVMPDNDGGHNHHHEVYDSSDDEDDEDYDLSPDEDELELDLDDESDDLDALENPRITELVSDEEEAPKLVAKAEKKGKNKRSADQIDEGASLDDIMAKSLKSEAAEEPKLTKKQKKLKKNNGEAAPVTPESKGANAKEPTSAKSDKSDKKVQFAKNLEQGPTGSDAPAKGNKATLGPKNVNGVKIDDKKIGTGPIVKNGDKVGMRYIGKLVDGKVFDSNKSGKPFEFKVGKKEVIQGWDIGIVGMAAGGERRLTIPPKLAYGSKAMPGLPANSTLVFDVKLINIKK</sequence>
<evidence type="ECO:0000256" key="5">
    <source>
        <dbReference type="ARBA" id="ARBA00023110"/>
    </source>
</evidence>
<evidence type="ECO:0000256" key="3">
    <source>
        <dbReference type="ARBA" id="ARBA00007838"/>
    </source>
</evidence>
<dbReference type="Proteomes" id="UP000469559">
    <property type="component" value="Unassembled WGS sequence"/>
</dbReference>
<dbReference type="InterPro" id="IPR023566">
    <property type="entry name" value="PPIase_Fpr3/Fpr4-like"/>
</dbReference>
<gene>
    <name evidence="10" type="primary">FPR4</name>
    <name evidence="10" type="ORF">LARI1_G000744</name>
</gene>
<dbReference type="GO" id="GO:0003755">
    <property type="term" value="F:peptidyl-prolyl cis-trans isomerase activity"/>
    <property type="evidence" value="ECO:0007669"/>
    <property type="project" value="UniProtKB-KW"/>
</dbReference>
<dbReference type="Pfam" id="PF00254">
    <property type="entry name" value="FKBP_C"/>
    <property type="match status" value="1"/>
</dbReference>
<dbReference type="EMBL" id="QGMF01000063">
    <property type="protein sequence ID" value="TVY20269.1"/>
    <property type="molecule type" value="Genomic_DNA"/>
</dbReference>
<organism evidence="10 11">
    <name type="scientific">Lachnellula arida</name>
    <dbReference type="NCBI Taxonomy" id="1316785"/>
    <lineage>
        <taxon>Eukaryota</taxon>
        <taxon>Fungi</taxon>
        <taxon>Dikarya</taxon>
        <taxon>Ascomycota</taxon>
        <taxon>Pezizomycotina</taxon>
        <taxon>Leotiomycetes</taxon>
        <taxon>Helotiales</taxon>
        <taxon>Lachnaceae</taxon>
        <taxon>Lachnellula</taxon>
    </lineage>
</organism>
<dbReference type="PANTHER" id="PTHR43811:SF19">
    <property type="entry name" value="39 KDA FK506-BINDING NUCLEAR PROTEIN"/>
    <property type="match status" value="1"/>
</dbReference>
<name>A0A8T9BPN8_9HELO</name>
<proteinExistence type="inferred from homology"/>
<dbReference type="InterPro" id="IPR041232">
    <property type="entry name" value="NPL"/>
</dbReference>
<feature type="compositionally biased region" description="Basic and acidic residues" evidence="8">
    <location>
        <begin position="336"/>
        <end position="346"/>
    </location>
</feature>
<evidence type="ECO:0000256" key="4">
    <source>
        <dbReference type="ARBA" id="ARBA00011865"/>
    </source>
</evidence>
<dbReference type="EC" id="5.2.1.8" evidence="7"/>
<evidence type="ECO:0000256" key="1">
    <source>
        <dbReference type="ARBA" id="ARBA00000971"/>
    </source>
</evidence>
<evidence type="ECO:0000256" key="7">
    <source>
        <dbReference type="PROSITE-ProRule" id="PRU00277"/>
    </source>
</evidence>
<dbReference type="PROSITE" id="PS50059">
    <property type="entry name" value="FKBP_PPIASE"/>
    <property type="match status" value="1"/>
</dbReference>
<comment type="caution">
    <text evidence="10">The sequence shown here is derived from an EMBL/GenBank/DDBJ whole genome shotgun (WGS) entry which is preliminary data.</text>
</comment>
<dbReference type="Pfam" id="PF17800">
    <property type="entry name" value="NPL"/>
    <property type="match status" value="1"/>
</dbReference>
<reference evidence="10 11" key="1">
    <citation type="submission" date="2018-05" db="EMBL/GenBank/DDBJ databases">
        <title>Whole genome sequencing for identification of molecular markers to develop diagnostic detection tools for the regulated plant pathogen Lachnellula willkommii.</title>
        <authorList>
            <person name="Giroux E."/>
            <person name="Bilodeau G."/>
        </authorList>
    </citation>
    <scope>NUCLEOTIDE SEQUENCE [LARGE SCALE GENOMIC DNA]</scope>
    <source>
        <strain evidence="10 11">CBS 203.66</strain>
    </source>
</reference>
<feature type="compositionally biased region" description="Basic and acidic residues" evidence="8">
    <location>
        <begin position="307"/>
        <end position="320"/>
    </location>
</feature>
<evidence type="ECO:0000313" key="10">
    <source>
        <dbReference type="EMBL" id="TVY20269.1"/>
    </source>
</evidence>
<feature type="compositionally biased region" description="Acidic residues" evidence="8">
    <location>
        <begin position="72"/>
        <end position="87"/>
    </location>
</feature>
<dbReference type="AlphaFoldDB" id="A0A8T9BPN8"/>
<comment type="catalytic activity">
    <reaction evidence="1 7">
        <text>[protein]-peptidylproline (omega=180) = [protein]-peptidylproline (omega=0)</text>
        <dbReference type="Rhea" id="RHEA:16237"/>
        <dbReference type="Rhea" id="RHEA-COMP:10747"/>
        <dbReference type="Rhea" id="RHEA-COMP:10748"/>
        <dbReference type="ChEBI" id="CHEBI:83833"/>
        <dbReference type="ChEBI" id="CHEBI:83834"/>
        <dbReference type="EC" id="5.2.1.8"/>
    </reaction>
</comment>
<dbReference type="SUPFAM" id="SSF54534">
    <property type="entry name" value="FKBP-like"/>
    <property type="match status" value="1"/>
</dbReference>
<evidence type="ECO:0000256" key="2">
    <source>
        <dbReference type="ARBA" id="ARBA00002221"/>
    </source>
</evidence>
<dbReference type="PANTHER" id="PTHR43811">
    <property type="entry name" value="FKBP-TYPE PEPTIDYL-PROLYL CIS-TRANS ISOMERASE FKPA"/>
    <property type="match status" value="1"/>
</dbReference>